<dbReference type="EMBL" id="CASHTH010002609">
    <property type="protein sequence ID" value="CAI8032567.1"/>
    <property type="molecule type" value="Genomic_DNA"/>
</dbReference>
<sequence length="55" mass="5998">QVTFLLFCSLHSNPSLSVSVFTSHTGTPRQSKLTYILKQSLGGNARTTIICTVSR</sequence>
<keyword evidence="4" id="KW-1185">Reference proteome</keyword>
<dbReference type="PROSITE" id="PS50067">
    <property type="entry name" value="KINESIN_MOTOR_2"/>
    <property type="match status" value="1"/>
</dbReference>
<evidence type="ECO:0000256" key="1">
    <source>
        <dbReference type="PROSITE-ProRule" id="PRU00283"/>
    </source>
</evidence>
<dbReference type="AlphaFoldDB" id="A0AA35SNY5"/>
<accession>A0AA35SNY5</accession>
<dbReference type="GO" id="GO:0003777">
    <property type="term" value="F:microtubule motor activity"/>
    <property type="evidence" value="ECO:0007669"/>
    <property type="project" value="InterPro"/>
</dbReference>
<gene>
    <name evidence="3" type="ORF">GBAR_LOCUS18407</name>
</gene>
<feature type="domain" description="Kinesin motor" evidence="2">
    <location>
        <begin position="1"/>
        <end position="55"/>
    </location>
</feature>
<dbReference type="Pfam" id="PF00225">
    <property type="entry name" value="Kinesin"/>
    <property type="match status" value="1"/>
</dbReference>
<comment type="caution">
    <text evidence="3">The sequence shown here is derived from an EMBL/GenBank/DDBJ whole genome shotgun (WGS) entry which is preliminary data.</text>
</comment>
<dbReference type="Gene3D" id="1.20.58.1980">
    <property type="match status" value="1"/>
</dbReference>
<dbReference type="GO" id="GO:0007018">
    <property type="term" value="P:microtubule-based movement"/>
    <property type="evidence" value="ECO:0007669"/>
    <property type="project" value="InterPro"/>
</dbReference>
<proteinExistence type="inferred from homology"/>
<comment type="similarity">
    <text evidence="1">Belongs to the TRAFAC class myosin-kinesin ATPase superfamily. Kinesin family.</text>
</comment>
<dbReference type="GO" id="GO:0008017">
    <property type="term" value="F:microtubule binding"/>
    <property type="evidence" value="ECO:0007669"/>
    <property type="project" value="InterPro"/>
</dbReference>
<dbReference type="GO" id="GO:0005524">
    <property type="term" value="F:ATP binding"/>
    <property type="evidence" value="ECO:0007669"/>
    <property type="project" value="InterPro"/>
</dbReference>
<evidence type="ECO:0000313" key="4">
    <source>
        <dbReference type="Proteomes" id="UP001174909"/>
    </source>
</evidence>
<dbReference type="Proteomes" id="UP001174909">
    <property type="component" value="Unassembled WGS sequence"/>
</dbReference>
<dbReference type="InterPro" id="IPR001752">
    <property type="entry name" value="Kinesin_motor_dom"/>
</dbReference>
<comment type="caution">
    <text evidence="1">Lacks conserved residue(s) required for the propagation of feature annotation.</text>
</comment>
<name>A0AA35SNY5_GEOBA</name>
<dbReference type="SUPFAM" id="SSF52540">
    <property type="entry name" value="P-loop containing nucleoside triphosphate hydrolases"/>
    <property type="match status" value="1"/>
</dbReference>
<evidence type="ECO:0000313" key="3">
    <source>
        <dbReference type="EMBL" id="CAI8032567.1"/>
    </source>
</evidence>
<protein>
    <recommendedName>
        <fullName evidence="2">Kinesin motor domain-containing protein</fullName>
    </recommendedName>
</protein>
<organism evidence="3 4">
    <name type="scientific">Geodia barretti</name>
    <name type="common">Barrett's horny sponge</name>
    <dbReference type="NCBI Taxonomy" id="519541"/>
    <lineage>
        <taxon>Eukaryota</taxon>
        <taxon>Metazoa</taxon>
        <taxon>Porifera</taxon>
        <taxon>Demospongiae</taxon>
        <taxon>Heteroscleromorpha</taxon>
        <taxon>Tetractinellida</taxon>
        <taxon>Astrophorina</taxon>
        <taxon>Geodiidae</taxon>
        <taxon>Geodia</taxon>
    </lineage>
</organism>
<reference evidence="3" key="1">
    <citation type="submission" date="2023-03" db="EMBL/GenBank/DDBJ databases">
        <authorList>
            <person name="Steffen K."/>
            <person name="Cardenas P."/>
        </authorList>
    </citation>
    <scope>NUCLEOTIDE SEQUENCE</scope>
</reference>
<evidence type="ECO:0000259" key="2">
    <source>
        <dbReference type="PROSITE" id="PS50067"/>
    </source>
</evidence>
<dbReference type="InterPro" id="IPR027417">
    <property type="entry name" value="P-loop_NTPase"/>
</dbReference>
<feature type="non-terminal residue" evidence="3">
    <location>
        <position position="1"/>
    </location>
</feature>